<accession>A0A6B0GXA8</accession>
<name>A0A6B0GXA8_9EURY</name>
<gene>
    <name evidence="2" type="ORF">GQS65_18230</name>
</gene>
<evidence type="ECO:0000313" key="3">
    <source>
        <dbReference type="Proteomes" id="UP000451471"/>
    </source>
</evidence>
<evidence type="ECO:0000256" key="1">
    <source>
        <dbReference type="SAM" id="MobiDB-lite"/>
    </source>
</evidence>
<feature type="compositionally biased region" description="Low complexity" evidence="1">
    <location>
        <begin position="1"/>
        <end position="23"/>
    </location>
</feature>
<feature type="region of interest" description="Disordered" evidence="1">
    <location>
        <begin position="1"/>
        <end position="42"/>
    </location>
</feature>
<dbReference type="EMBL" id="WSZK01000035">
    <property type="protein sequence ID" value="MWG36398.1"/>
    <property type="molecule type" value="Genomic_DNA"/>
</dbReference>
<dbReference type="AlphaFoldDB" id="A0A6B0GXA8"/>
<comment type="caution">
    <text evidence="2">The sequence shown here is derived from an EMBL/GenBank/DDBJ whole genome shotgun (WGS) entry which is preliminary data.</text>
</comment>
<proteinExistence type="predicted"/>
<dbReference type="Proteomes" id="UP000451471">
    <property type="component" value="Unassembled WGS sequence"/>
</dbReference>
<evidence type="ECO:0000313" key="2">
    <source>
        <dbReference type="EMBL" id="MWG36398.1"/>
    </source>
</evidence>
<sequence length="122" mass="12531">MTGVSGCNASNTSGTTTTNGESTARSETTSEPDGASSRIDGQVFDLSNEAVPGATVEAIVPSTGVVDRTTADEADRFELATTDEAAEGGREYDHIRLGGPATVEFETNEASPDGVVWSRTGT</sequence>
<keyword evidence="3" id="KW-1185">Reference proteome</keyword>
<protein>
    <submittedName>
        <fullName evidence="2">Uncharacterized protein</fullName>
    </submittedName>
</protein>
<reference evidence="2 3" key="1">
    <citation type="submission" date="2019-12" db="EMBL/GenBank/DDBJ databases">
        <title>Halocatena pleomorpha gen. nov. sp. nov., an extremely halophilic archaeon of family Halobacteriaceae isolated from saltpan soil.</title>
        <authorList>
            <person name="Pal Y."/>
            <person name="Verma A."/>
            <person name="Krishnamurthi S."/>
            <person name="Kumar P."/>
        </authorList>
    </citation>
    <scope>NUCLEOTIDE SEQUENCE [LARGE SCALE GENOMIC DNA]</scope>
    <source>
        <strain evidence="2 3">JCM 16495</strain>
    </source>
</reference>
<dbReference type="RefSeq" id="WP_158206057.1">
    <property type="nucleotide sequence ID" value="NZ_WSZK01000035.1"/>
</dbReference>
<organism evidence="2 3">
    <name type="scientific">Halomarina oriensis</name>
    <dbReference type="NCBI Taxonomy" id="671145"/>
    <lineage>
        <taxon>Archaea</taxon>
        <taxon>Methanobacteriati</taxon>
        <taxon>Methanobacteriota</taxon>
        <taxon>Stenosarchaea group</taxon>
        <taxon>Halobacteria</taxon>
        <taxon>Halobacteriales</taxon>
        <taxon>Natronomonadaceae</taxon>
        <taxon>Halomarina</taxon>
    </lineage>
</organism>